<name>A0A9X3NJL5_9ACTN</name>
<protein>
    <submittedName>
        <fullName evidence="3">Uncharacterized protein</fullName>
    </submittedName>
</protein>
<accession>A0A9X3NJL5</accession>
<feature type="compositionally biased region" description="Basic residues" evidence="1">
    <location>
        <begin position="1"/>
        <end position="13"/>
    </location>
</feature>
<feature type="region of interest" description="Disordered" evidence="1">
    <location>
        <begin position="1"/>
        <end position="33"/>
    </location>
</feature>
<evidence type="ECO:0000256" key="1">
    <source>
        <dbReference type="SAM" id="MobiDB-lite"/>
    </source>
</evidence>
<keyword evidence="2" id="KW-0812">Transmembrane</keyword>
<feature type="transmembrane region" description="Helical" evidence="2">
    <location>
        <begin position="99"/>
        <end position="117"/>
    </location>
</feature>
<organism evidence="3 4">
    <name type="scientific">Solirubrobacter phytolaccae</name>
    <dbReference type="NCBI Taxonomy" id="1404360"/>
    <lineage>
        <taxon>Bacteria</taxon>
        <taxon>Bacillati</taxon>
        <taxon>Actinomycetota</taxon>
        <taxon>Thermoleophilia</taxon>
        <taxon>Solirubrobacterales</taxon>
        <taxon>Solirubrobacteraceae</taxon>
        <taxon>Solirubrobacter</taxon>
    </lineage>
</organism>
<dbReference type="EMBL" id="JAPDDP010000038">
    <property type="protein sequence ID" value="MDA0182562.1"/>
    <property type="molecule type" value="Genomic_DNA"/>
</dbReference>
<dbReference type="RefSeq" id="WP_270026933.1">
    <property type="nucleotide sequence ID" value="NZ_JAPDDP010000038.1"/>
</dbReference>
<comment type="caution">
    <text evidence="3">The sequence shown here is derived from an EMBL/GenBank/DDBJ whole genome shotgun (WGS) entry which is preliminary data.</text>
</comment>
<keyword evidence="4" id="KW-1185">Reference proteome</keyword>
<dbReference type="Proteomes" id="UP001147653">
    <property type="component" value="Unassembled WGS sequence"/>
</dbReference>
<keyword evidence="2" id="KW-1133">Transmembrane helix</keyword>
<feature type="transmembrane region" description="Helical" evidence="2">
    <location>
        <begin position="67"/>
        <end position="87"/>
    </location>
</feature>
<reference evidence="3" key="1">
    <citation type="submission" date="2022-10" db="EMBL/GenBank/DDBJ databases">
        <title>The WGS of Solirubrobacter phytolaccae KCTC 29190.</title>
        <authorList>
            <person name="Jiang Z."/>
        </authorList>
    </citation>
    <scope>NUCLEOTIDE SEQUENCE</scope>
    <source>
        <strain evidence="3">KCTC 29190</strain>
    </source>
</reference>
<dbReference type="AlphaFoldDB" id="A0A9X3NJL5"/>
<sequence>MSRHNKSKRRARSKATAPQVPPRPPRRVDERPDRVNAPWHPFPLVEISVLIGIVCIVLGLFRTDETGGRVLLALGVALGALGGLDTSLREHFAGYRSHALVLAAFPAVATAAIIGLAHAPLYVIVPVMLGVFLVAFVALRRVWEHKQRVPA</sequence>
<evidence type="ECO:0000256" key="2">
    <source>
        <dbReference type="SAM" id="Phobius"/>
    </source>
</evidence>
<gene>
    <name evidence="3" type="ORF">OJ997_19790</name>
</gene>
<feature type="transmembrane region" description="Helical" evidence="2">
    <location>
        <begin position="123"/>
        <end position="143"/>
    </location>
</feature>
<proteinExistence type="predicted"/>
<evidence type="ECO:0000313" key="3">
    <source>
        <dbReference type="EMBL" id="MDA0182562.1"/>
    </source>
</evidence>
<keyword evidence="2" id="KW-0472">Membrane</keyword>
<feature type="transmembrane region" description="Helical" evidence="2">
    <location>
        <begin position="41"/>
        <end position="61"/>
    </location>
</feature>
<evidence type="ECO:0000313" key="4">
    <source>
        <dbReference type="Proteomes" id="UP001147653"/>
    </source>
</evidence>